<dbReference type="NCBIfam" id="TIGR01879">
    <property type="entry name" value="hydantase"/>
    <property type="match status" value="1"/>
</dbReference>
<dbReference type="InterPro" id="IPR036264">
    <property type="entry name" value="Bact_exopeptidase_dim_dom"/>
</dbReference>
<name>A0ABU9VW40_9CLOT</name>
<dbReference type="SUPFAM" id="SSF55031">
    <property type="entry name" value="Bacterial exopeptidase dimerisation domain"/>
    <property type="match status" value="1"/>
</dbReference>
<dbReference type="PANTHER" id="PTHR32494">
    <property type="entry name" value="ALLANTOATE DEIMINASE-RELATED"/>
    <property type="match status" value="1"/>
</dbReference>
<dbReference type="InterPro" id="IPR002933">
    <property type="entry name" value="Peptidase_M20"/>
</dbReference>
<dbReference type="EC" id="3.5.3.9" evidence="4"/>
<dbReference type="GO" id="GO:0047652">
    <property type="term" value="F:allantoate deiminase activity"/>
    <property type="evidence" value="ECO:0007669"/>
    <property type="project" value="UniProtKB-EC"/>
</dbReference>
<dbReference type="Gene3D" id="3.30.70.360">
    <property type="match status" value="1"/>
</dbReference>
<dbReference type="Gene3D" id="3.40.630.10">
    <property type="entry name" value="Zn peptidases"/>
    <property type="match status" value="1"/>
</dbReference>
<keyword evidence="5" id="KW-1185">Reference proteome</keyword>
<sequence>MADGGYEKEVQVMKSKLLKQDIMKAIHDLSQFGQDECGGLTRLLYDEHWVAAQRHLKMSMEEAGLNVHFDAVGNLYGSAKGSRYQDQTILIGSHIDTVKNGGIYDGQYGIIAGLLATAHLKKHFGDPVRNIEVVSICEEEGSRFPYVFWGAKNVLGLGGKEEVLNIDDESGISFVKAMQGAGFDFCDEKTPPRTDIKAFLELHVEQGCVLEKQKKSLGIVEGIVGQRRFTVELTGESNHAGTTPMSYRKDAVHAAAEMISKILQRCREHGDPLVTTVGRIDVKPNVVNVVPGQVEFTIDTRHPDRKVLEDMTKDIREIISTVAVCFDVDYCLDMWMDENPVPMDNALTKIIETECIRNGVDYMKMYSGAGHDAQLMAQHVPTALIFVPSHRGISHSPHEHTDGEDLAMGVETLIATLYELAYKDEVKGIQVTA</sequence>
<dbReference type="EMBL" id="JBCITM010000013">
    <property type="protein sequence ID" value="MEN1761213.1"/>
    <property type="molecule type" value="Genomic_DNA"/>
</dbReference>
<reference evidence="4 5" key="1">
    <citation type="submission" date="2024-04" db="EMBL/GenBank/DDBJ databases">
        <title>Genome sequencing and metabolic network reconstruction of aminoacids and betaine degradation by Anoxynatronum sibiricum.</title>
        <authorList>
            <person name="Detkova E.N."/>
            <person name="Boltjanskaja Y.V."/>
            <person name="Mardanov A.V."/>
            <person name="Kevbrin V."/>
        </authorList>
    </citation>
    <scope>NUCLEOTIDE SEQUENCE [LARGE SCALE GENOMIC DNA]</scope>
    <source>
        <strain evidence="4 5">Z-7981</strain>
    </source>
</reference>
<evidence type="ECO:0000259" key="3">
    <source>
        <dbReference type="Pfam" id="PF07687"/>
    </source>
</evidence>
<evidence type="ECO:0000313" key="4">
    <source>
        <dbReference type="EMBL" id="MEN1761213.1"/>
    </source>
</evidence>
<dbReference type="InterPro" id="IPR011650">
    <property type="entry name" value="Peptidase_M20_dimer"/>
</dbReference>
<accession>A0ABU9VW40</accession>
<evidence type="ECO:0000256" key="2">
    <source>
        <dbReference type="ARBA" id="ARBA00022801"/>
    </source>
</evidence>
<dbReference type="NCBIfam" id="NF006768">
    <property type="entry name" value="PRK09290.1-1"/>
    <property type="match status" value="1"/>
</dbReference>
<dbReference type="RefSeq" id="WP_343186512.1">
    <property type="nucleotide sequence ID" value="NZ_JBCITM010000013.1"/>
</dbReference>
<dbReference type="Pfam" id="PF01546">
    <property type="entry name" value="Peptidase_M20"/>
    <property type="match status" value="1"/>
</dbReference>
<dbReference type="PIRSF" id="PIRSF001235">
    <property type="entry name" value="Amidase_carbamoylase"/>
    <property type="match status" value="1"/>
</dbReference>
<feature type="domain" description="Peptidase M20 dimerisation" evidence="3">
    <location>
        <begin position="225"/>
        <end position="322"/>
    </location>
</feature>
<evidence type="ECO:0000313" key="5">
    <source>
        <dbReference type="Proteomes" id="UP001407405"/>
    </source>
</evidence>
<dbReference type="Pfam" id="PF07687">
    <property type="entry name" value="M20_dimer"/>
    <property type="match status" value="1"/>
</dbReference>
<comment type="similarity">
    <text evidence="1">Belongs to the peptidase M20 family.</text>
</comment>
<evidence type="ECO:0000256" key="1">
    <source>
        <dbReference type="ARBA" id="ARBA00006153"/>
    </source>
</evidence>
<dbReference type="SUPFAM" id="SSF53187">
    <property type="entry name" value="Zn-dependent exopeptidases"/>
    <property type="match status" value="1"/>
</dbReference>
<dbReference type="CDD" id="cd03884">
    <property type="entry name" value="M20_bAS"/>
    <property type="match status" value="1"/>
</dbReference>
<organism evidence="4 5">
    <name type="scientific">Anoxynatronum sibiricum</name>
    <dbReference type="NCBI Taxonomy" id="210623"/>
    <lineage>
        <taxon>Bacteria</taxon>
        <taxon>Bacillati</taxon>
        <taxon>Bacillota</taxon>
        <taxon>Clostridia</taxon>
        <taxon>Eubacteriales</taxon>
        <taxon>Clostridiaceae</taxon>
        <taxon>Anoxynatronum</taxon>
    </lineage>
</organism>
<dbReference type="Proteomes" id="UP001407405">
    <property type="component" value="Unassembled WGS sequence"/>
</dbReference>
<dbReference type="InterPro" id="IPR010158">
    <property type="entry name" value="Amidase_Cbmase"/>
</dbReference>
<dbReference type="PANTHER" id="PTHR32494:SF5">
    <property type="entry name" value="ALLANTOATE AMIDOHYDROLASE"/>
    <property type="match status" value="1"/>
</dbReference>
<proteinExistence type="inferred from homology"/>
<comment type="caution">
    <text evidence="4">The sequence shown here is derived from an EMBL/GenBank/DDBJ whole genome shotgun (WGS) entry which is preliminary data.</text>
</comment>
<dbReference type="NCBIfam" id="NF006771">
    <property type="entry name" value="PRK09290.1-5"/>
    <property type="match status" value="1"/>
</dbReference>
<keyword evidence="2 4" id="KW-0378">Hydrolase</keyword>
<gene>
    <name evidence="4" type="primary">allC</name>
    <name evidence="4" type="ORF">AAIG11_12040</name>
</gene>
<protein>
    <submittedName>
        <fullName evidence="4">Allantoate deiminase</fullName>
        <ecNumber evidence="4">3.5.3.9</ecNumber>
    </submittedName>
</protein>